<evidence type="ECO:0000256" key="8">
    <source>
        <dbReference type="PROSITE-ProRule" id="PRU00175"/>
    </source>
</evidence>
<keyword evidence="11" id="KW-1185">Reference proteome</keyword>
<dbReference type="InterPro" id="IPR045191">
    <property type="entry name" value="MBR1/2-like"/>
</dbReference>
<sequence>MNGAWNYYSFQAPSFVAYVVTPSIDYYQLLNNIIQQPDHSDSIQAQQQTSTKHLKTTSVPEVKTSADQDEICVVCQDFLSQLEQDNIATLDCGHKYHKKCINNWLMQKNSCPLCKAYVIHIDIGRM</sequence>
<dbReference type="PANTHER" id="PTHR22937">
    <property type="entry name" value="E3 UBIQUITIN-PROTEIN LIGASE RNF165"/>
    <property type="match status" value="1"/>
</dbReference>
<evidence type="ECO:0000313" key="10">
    <source>
        <dbReference type="EMBL" id="PIN10359.1"/>
    </source>
</evidence>
<evidence type="ECO:0000256" key="1">
    <source>
        <dbReference type="ARBA" id="ARBA00000900"/>
    </source>
</evidence>
<dbReference type="GO" id="GO:0008270">
    <property type="term" value="F:zinc ion binding"/>
    <property type="evidence" value="ECO:0007669"/>
    <property type="project" value="UniProtKB-KW"/>
</dbReference>
<evidence type="ECO:0000256" key="2">
    <source>
        <dbReference type="ARBA" id="ARBA00012483"/>
    </source>
</evidence>
<comment type="caution">
    <text evidence="10">The sequence shown here is derived from an EMBL/GenBank/DDBJ whole genome shotgun (WGS) entry which is preliminary data.</text>
</comment>
<dbReference type="STRING" id="429701.A0A2G9GYK2"/>
<proteinExistence type="predicted"/>
<keyword evidence="6" id="KW-0833">Ubl conjugation pathway</keyword>
<feature type="domain" description="RING-type" evidence="9">
    <location>
        <begin position="72"/>
        <end position="115"/>
    </location>
</feature>
<name>A0A2G9GYK2_9LAMI</name>
<dbReference type="EC" id="2.3.2.27" evidence="2"/>
<dbReference type="PANTHER" id="PTHR22937:SF65">
    <property type="entry name" value="E3 UBIQUITIN-PROTEIN LIGASE ARK2C"/>
    <property type="match status" value="1"/>
</dbReference>
<evidence type="ECO:0000256" key="4">
    <source>
        <dbReference type="ARBA" id="ARBA00022723"/>
    </source>
</evidence>
<dbReference type="EMBL" id="NKXS01003242">
    <property type="protein sequence ID" value="PIN10359.1"/>
    <property type="molecule type" value="Genomic_DNA"/>
</dbReference>
<dbReference type="AlphaFoldDB" id="A0A2G9GYK2"/>
<keyword evidence="7" id="KW-0862">Zinc</keyword>
<evidence type="ECO:0000256" key="5">
    <source>
        <dbReference type="ARBA" id="ARBA00022771"/>
    </source>
</evidence>
<dbReference type="SMART" id="SM00184">
    <property type="entry name" value="RING"/>
    <property type="match status" value="1"/>
</dbReference>
<organism evidence="10 11">
    <name type="scientific">Handroanthus impetiginosus</name>
    <dbReference type="NCBI Taxonomy" id="429701"/>
    <lineage>
        <taxon>Eukaryota</taxon>
        <taxon>Viridiplantae</taxon>
        <taxon>Streptophyta</taxon>
        <taxon>Embryophyta</taxon>
        <taxon>Tracheophyta</taxon>
        <taxon>Spermatophyta</taxon>
        <taxon>Magnoliopsida</taxon>
        <taxon>eudicotyledons</taxon>
        <taxon>Gunneridae</taxon>
        <taxon>Pentapetalae</taxon>
        <taxon>asterids</taxon>
        <taxon>lamiids</taxon>
        <taxon>Lamiales</taxon>
        <taxon>Bignoniaceae</taxon>
        <taxon>Crescentiina</taxon>
        <taxon>Tabebuia alliance</taxon>
        <taxon>Handroanthus</taxon>
    </lineage>
</organism>
<evidence type="ECO:0000256" key="3">
    <source>
        <dbReference type="ARBA" id="ARBA00022679"/>
    </source>
</evidence>
<dbReference type="SUPFAM" id="SSF57850">
    <property type="entry name" value="RING/U-box"/>
    <property type="match status" value="1"/>
</dbReference>
<dbReference type="Proteomes" id="UP000231279">
    <property type="component" value="Unassembled WGS sequence"/>
</dbReference>
<evidence type="ECO:0000313" key="11">
    <source>
        <dbReference type="Proteomes" id="UP000231279"/>
    </source>
</evidence>
<dbReference type="PROSITE" id="PS50089">
    <property type="entry name" value="ZF_RING_2"/>
    <property type="match status" value="1"/>
</dbReference>
<gene>
    <name evidence="10" type="ORF">CDL12_17049</name>
</gene>
<dbReference type="Gene3D" id="3.30.40.10">
    <property type="entry name" value="Zinc/RING finger domain, C3HC4 (zinc finger)"/>
    <property type="match status" value="1"/>
</dbReference>
<keyword evidence="3" id="KW-0808">Transferase</keyword>
<evidence type="ECO:0000256" key="6">
    <source>
        <dbReference type="ARBA" id="ARBA00022786"/>
    </source>
</evidence>
<keyword evidence="5 8" id="KW-0863">Zinc-finger</keyword>
<comment type="catalytic activity">
    <reaction evidence="1">
        <text>S-ubiquitinyl-[E2 ubiquitin-conjugating enzyme]-L-cysteine + [acceptor protein]-L-lysine = [E2 ubiquitin-conjugating enzyme]-L-cysteine + N(6)-ubiquitinyl-[acceptor protein]-L-lysine.</text>
        <dbReference type="EC" id="2.3.2.27"/>
    </reaction>
</comment>
<evidence type="ECO:0000256" key="7">
    <source>
        <dbReference type="ARBA" id="ARBA00022833"/>
    </source>
</evidence>
<accession>A0A2G9GYK2</accession>
<keyword evidence="4" id="KW-0479">Metal-binding</keyword>
<reference evidence="11" key="1">
    <citation type="journal article" date="2018" name="Gigascience">
        <title>Genome assembly of the Pink Ipe (Handroanthus impetiginosus, Bignoniaceae), a highly valued, ecologically keystone Neotropical timber forest tree.</title>
        <authorList>
            <person name="Silva-Junior O.B."/>
            <person name="Grattapaglia D."/>
            <person name="Novaes E."/>
            <person name="Collevatti R.G."/>
        </authorList>
    </citation>
    <scope>NUCLEOTIDE SEQUENCE [LARGE SCALE GENOMIC DNA]</scope>
    <source>
        <strain evidence="11">cv. UFG-1</strain>
    </source>
</reference>
<evidence type="ECO:0000259" key="9">
    <source>
        <dbReference type="PROSITE" id="PS50089"/>
    </source>
</evidence>
<dbReference type="Pfam" id="PF13639">
    <property type="entry name" value="zf-RING_2"/>
    <property type="match status" value="1"/>
</dbReference>
<dbReference type="GO" id="GO:0061630">
    <property type="term" value="F:ubiquitin protein ligase activity"/>
    <property type="evidence" value="ECO:0007669"/>
    <property type="project" value="UniProtKB-EC"/>
</dbReference>
<dbReference type="InterPro" id="IPR013083">
    <property type="entry name" value="Znf_RING/FYVE/PHD"/>
</dbReference>
<protein>
    <recommendedName>
        <fullName evidence="2">RING-type E3 ubiquitin transferase</fullName>
        <ecNumber evidence="2">2.3.2.27</ecNumber>
    </recommendedName>
</protein>
<dbReference type="OrthoDB" id="8062037at2759"/>
<dbReference type="InterPro" id="IPR001841">
    <property type="entry name" value="Znf_RING"/>
</dbReference>